<evidence type="ECO:0000313" key="7">
    <source>
        <dbReference type="Proteomes" id="UP001460888"/>
    </source>
</evidence>
<keyword evidence="2" id="KW-0805">Transcription regulation</keyword>
<dbReference type="Proteomes" id="UP001460888">
    <property type="component" value="Unassembled WGS sequence"/>
</dbReference>
<dbReference type="PROSITE" id="PS50931">
    <property type="entry name" value="HTH_LYSR"/>
    <property type="match status" value="1"/>
</dbReference>
<keyword evidence="3" id="KW-0238">DNA-binding</keyword>
<evidence type="ECO:0000256" key="1">
    <source>
        <dbReference type="ARBA" id="ARBA00009437"/>
    </source>
</evidence>
<comment type="caution">
    <text evidence="6">The sequence shown here is derived from an EMBL/GenBank/DDBJ whole genome shotgun (WGS) entry which is preliminary data.</text>
</comment>
<dbReference type="InterPro" id="IPR036390">
    <property type="entry name" value="WH_DNA-bd_sf"/>
</dbReference>
<evidence type="ECO:0000313" key="6">
    <source>
        <dbReference type="EMBL" id="MES1928239.1"/>
    </source>
</evidence>
<keyword evidence="4" id="KW-0804">Transcription</keyword>
<evidence type="ECO:0000256" key="3">
    <source>
        <dbReference type="ARBA" id="ARBA00023125"/>
    </source>
</evidence>
<feature type="domain" description="HTH lysR-type" evidence="5">
    <location>
        <begin position="1"/>
        <end position="60"/>
    </location>
</feature>
<evidence type="ECO:0000256" key="4">
    <source>
        <dbReference type="ARBA" id="ARBA00023163"/>
    </source>
</evidence>
<proteinExistence type="inferred from homology"/>
<dbReference type="Pfam" id="PF00126">
    <property type="entry name" value="HTH_1"/>
    <property type="match status" value="1"/>
</dbReference>
<dbReference type="PANTHER" id="PTHR30537:SF20">
    <property type="entry name" value="TRANSCRIPTIONAL REGULATORY PROTEIN"/>
    <property type="match status" value="1"/>
</dbReference>
<dbReference type="InterPro" id="IPR036388">
    <property type="entry name" value="WH-like_DNA-bd_sf"/>
</dbReference>
<protein>
    <submittedName>
        <fullName evidence="6">LysR family transcriptional regulator</fullName>
    </submittedName>
</protein>
<organism evidence="6 7">
    <name type="scientific">Salinisphaera dokdonensis CL-ES53</name>
    <dbReference type="NCBI Taxonomy" id="1304272"/>
    <lineage>
        <taxon>Bacteria</taxon>
        <taxon>Pseudomonadati</taxon>
        <taxon>Pseudomonadota</taxon>
        <taxon>Gammaproteobacteria</taxon>
        <taxon>Salinisphaerales</taxon>
        <taxon>Salinisphaeraceae</taxon>
        <taxon>Salinisphaera</taxon>
    </lineage>
</organism>
<dbReference type="SUPFAM" id="SSF53850">
    <property type="entry name" value="Periplasmic binding protein-like II"/>
    <property type="match status" value="1"/>
</dbReference>
<dbReference type="InterPro" id="IPR005119">
    <property type="entry name" value="LysR_subst-bd"/>
</dbReference>
<evidence type="ECO:0000259" key="5">
    <source>
        <dbReference type="PROSITE" id="PS50931"/>
    </source>
</evidence>
<comment type="similarity">
    <text evidence="1">Belongs to the LysR transcriptional regulatory family.</text>
</comment>
<evidence type="ECO:0000256" key="2">
    <source>
        <dbReference type="ARBA" id="ARBA00023015"/>
    </source>
</evidence>
<gene>
    <name evidence="6" type="ORF">SADO_03250</name>
</gene>
<dbReference type="RefSeq" id="WP_353109188.1">
    <property type="nucleotide sequence ID" value="NZ_APND01000001.1"/>
</dbReference>
<keyword evidence="7" id="KW-1185">Reference proteome</keyword>
<sequence length="297" mass="32433">MKTTLAEHQVFVAVVDSGSITAAAERLGQTVSGVSRGLARLEDKLGTTLLARTTRRVKLTEEGRELLPRSRVLLDAADDAEQAMALRREEPTGTLRINAAPTFMQSVIVPQIGAFRALYPQITLALDTHDRFIDLLEQRTDVAIRIGALEDSTLHARPLGHTRLRLVASPAYLARHGMPTSVADLANHALLGFNQMPHLNAWPVKDARGRDLQITPTVSASSASTLIALALAGEGITSMADYITRELVADGRLQPVLVDRIEDRRQAIHAVYYRNTALALRIELFLDFLAGRIAGLL</sequence>
<dbReference type="InterPro" id="IPR000847">
    <property type="entry name" value="LysR_HTH_N"/>
</dbReference>
<dbReference type="Gene3D" id="3.40.190.10">
    <property type="entry name" value="Periplasmic binding protein-like II"/>
    <property type="match status" value="2"/>
</dbReference>
<dbReference type="InterPro" id="IPR058163">
    <property type="entry name" value="LysR-type_TF_proteobact-type"/>
</dbReference>
<dbReference type="SUPFAM" id="SSF46785">
    <property type="entry name" value="Winged helix' DNA-binding domain"/>
    <property type="match status" value="1"/>
</dbReference>
<dbReference type="Gene3D" id="1.10.10.10">
    <property type="entry name" value="Winged helix-like DNA-binding domain superfamily/Winged helix DNA-binding domain"/>
    <property type="match status" value="1"/>
</dbReference>
<dbReference type="Pfam" id="PF03466">
    <property type="entry name" value="LysR_substrate"/>
    <property type="match status" value="1"/>
</dbReference>
<dbReference type="EMBL" id="APND01000001">
    <property type="protein sequence ID" value="MES1928239.1"/>
    <property type="molecule type" value="Genomic_DNA"/>
</dbReference>
<name>A0ABV2AYN8_9GAMM</name>
<accession>A0ABV2AYN8</accession>
<reference evidence="6 7" key="1">
    <citation type="submission" date="2013-03" db="EMBL/GenBank/DDBJ databases">
        <title>Salinisphaera dokdonensis CL-ES53 Genome Sequencing.</title>
        <authorList>
            <person name="Li C."/>
            <person name="Lai Q."/>
            <person name="Shao Z."/>
        </authorList>
    </citation>
    <scope>NUCLEOTIDE SEQUENCE [LARGE SCALE GENOMIC DNA]</scope>
    <source>
        <strain evidence="6 7">CL-ES53</strain>
    </source>
</reference>
<dbReference type="PANTHER" id="PTHR30537">
    <property type="entry name" value="HTH-TYPE TRANSCRIPTIONAL REGULATOR"/>
    <property type="match status" value="1"/>
</dbReference>